<feature type="compositionally biased region" description="Low complexity" evidence="1">
    <location>
        <begin position="1"/>
        <end position="17"/>
    </location>
</feature>
<sequence>RPSYSNDSGTSLNSSSTKRGSLYSVDTCSSTSLVASTSSEYPVNSNKNKYSLRLSLAILPSLPLPLELLDSATPPPWGVLSTYSSPLRASMRISLWFAQRTAAKYSKDLGGNLILIRKIFFSIRSNILGMDDSGSSKGKMSDAKWTRETEAHFVALMLEEVVNVNCVDGRFSTSQWTSLLTKLNERCSTDPPYEMNQIMGKQAPLKSHLRHFHTMLTKATETCTHYDALTTIFFGSTATGISATVSTQPPQGRPQVRRSPVAIPENELFSDEGGEDTYSPDNSRSTRRYRTSSQSIDTVMNSFLGVSS</sequence>
<gene>
    <name evidence="3" type="ORF">STAS_01989</name>
</gene>
<reference evidence="4" key="1">
    <citation type="journal article" date="2019" name="Curr. Biol.">
        <title>Genome Sequence of Striga asiatica Provides Insight into the Evolution of Plant Parasitism.</title>
        <authorList>
            <person name="Yoshida S."/>
            <person name="Kim S."/>
            <person name="Wafula E.K."/>
            <person name="Tanskanen J."/>
            <person name="Kim Y.M."/>
            <person name="Honaas L."/>
            <person name="Yang Z."/>
            <person name="Spallek T."/>
            <person name="Conn C.E."/>
            <person name="Ichihashi Y."/>
            <person name="Cheong K."/>
            <person name="Cui S."/>
            <person name="Der J.P."/>
            <person name="Gundlach H."/>
            <person name="Jiao Y."/>
            <person name="Hori C."/>
            <person name="Ishida J.K."/>
            <person name="Kasahara H."/>
            <person name="Kiba T."/>
            <person name="Kim M.S."/>
            <person name="Koo N."/>
            <person name="Laohavisit A."/>
            <person name="Lee Y.H."/>
            <person name="Lumba S."/>
            <person name="McCourt P."/>
            <person name="Mortimer J.C."/>
            <person name="Mutuku J.M."/>
            <person name="Nomura T."/>
            <person name="Sasaki-Sekimoto Y."/>
            <person name="Seto Y."/>
            <person name="Wang Y."/>
            <person name="Wakatake T."/>
            <person name="Sakakibara H."/>
            <person name="Demura T."/>
            <person name="Yamaguchi S."/>
            <person name="Yoneyama K."/>
            <person name="Manabe R.I."/>
            <person name="Nelson D.C."/>
            <person name="Schulman A.H."/>
            <person name="Timko M.P."/>
            <person name="dePamphilis C.W."/>
            <person name="Choi D."/>
            <person name="Shirasu K."/>
        </authorList>
    </citation>
    <scope>NUCLEOTIDE SEQUENCE [LARGE SCALE GENOMIC DNA]</scope>
    <source>
        <strain evidence="4">cv. UVA1</strain>
    </source>
</reference>
<feature type="domain" description="Myb/SANT-like" evidence="2">
    <location>
        <begin position="144"/>
        <end position="218"/>
    </location>
</feature>
<feature type="non-terminal residue" evidence="3">
    <location>
        <position position="1"/>
    </location>
</feature>
<dbReference type="AlphaFoldDB" id="A0A5A7P0N6"/>
<keyword evidence="4" id="KW-1185">Reference proteome</keyword>
<protein>
    <submittedName>
        <fullName evidence="3">FBD-associated F-box protein</fullName>
    </submittedName>
</protein>
<evidence type="ECO:0000259" key="2">
    <source>
        <dbReference type="Pfam" id="PF12776"/>
    </source>
</evidence>
<comment type="caution">
    <text evidence="3">The sequence shown here is derived from an EMBL/GenBank/DDBJ whole genome shotgun (WGS) entry which is preliminary data.</text>
</comment>
<feature type="region of interest" description="Disordered" evidence="1">
    <location>
        <begin position="267"/>
        <end position="293"/>
    </location>
</feature>
<evidence type="ECO:0000313" key="4">
    <source>
        <dbReference type="Proteomes" id="UP000325081"/>
    </source>
</evidence>
<name>A0A5A7P0N6_STRAF</name>
<proteinExistence type="predicted"/>
<accession>A0A5A7P0N6</accession>
<dbReference type="EMBL" id="BKCP01001002">
    <property type="protein sequence ID" value="GER26346.1"/>
    <property type="molecule type" value="Genomic_DNA"/>
</dbReference>
<feature type="non-terminal residue" evidence="3">
    <location>
        <position position="308"/>
    </location>
</feature>
<organism evidence="3 4">
    <name type="scientific">Striga asiatica</name>
    <name type="common">Asiatic witchweed</name>
    <name type="synonym">Buchnera asiatica</name>
    <dbReference type="NCBI Taxonomy" id="4170"/>
    <lineage>
        <taxon>Eukaryota</taxon>
        <taxon>Viridiplantae</taxon>
        <taxon>Streptophyta</taxon>
        <taxon>Embryophyta</taxon>
        <taxon>Tracheophyta</taxon>
        <taxon>Spermatophyta</taxon>
        <taxon>Magnoliopsida</taxon>
        <taxon>eudicotyledons</taxon>
        <taxon>Gunneridae</taxon>
        <taxon>Pentapetalae</taxon>
        <taxon>asterids</taxon>
        <taxon>lamiids</taxon>
        <taxon>Lamiales</taxon>
        <taxon>Orobanchaceae</taxon>
        <taxon>Buchnereae</taxon>
        <taxon>Striga</taxon>
    </lineage>
</organism>
<dbReference type="InterPro" id="IPR024752">
    <property type="entry name" value="Myb/SANT-like_dom"/>
</dbReference>
<evidence type="ECO:0000256" key="1">
    <source>
        <dbReference type="SAM" id="MobiDB-lite"/>
    </source>
</evidence>
<dbReference type="OrthoDB" id="1304165at2759"/>
<evidence type="ECO:0000313" key="3">
    <source>
        <dbReference type="EMBL" id="GER26346.1"/>
    </source>
</evidence>
<dbReference type="Pfam" id="PF12776">
    <property type="entry name" value="Myb_DNA-bind_3"/>
    <property type="match status" value="1"/>
</dbReference>
<feature type="region of interest" description="Disordered" evidence="1">
    <location>
        <begin position="1"/>
        <end position="22"/>
    </location>
</feature>
<dbReference type="Proteomes" id="UP000325081">
    <property type="component" value="Unassembled WGS sequence"/>
</dbReference>